<feature type="domain" description="Integrase catalytic" evidence="2">
    <location>
        <begin position="243"/>
        <end position="411"/>
    </location>
</feature>
<dbReference type="PROSITE" id="PS50994">
    <property type="entry name" value="INTEGRASE"/>
    <property type="match status" value="1"/>
</dbReference>
<gene>
    <name evidence="3" type="ORF">F8C90_07970</name>
</gene>
<evidence type="ECO:0000259" key="2">
    <source>
        <dbReference type="PROSITE" id="PS50994"/>
    </source>
</evidence>
<comment type="caution">
    <text evidence="3">The sequence shown here is derived from an EMBL/GenBank/DDBJ whole genome shotgun (WGS) entry which is preliminary data.</text>
</comment>
<evidence type="ECO:0000256" key="1">
    <source>
        <dbReference type="ARBA" id="ARBA00023172"/>
    </source>
</evidence>
<sequence length="438" mass="49035">MPRSKNGQLTQGDRMAIEQQLKDCRPLPEIARGLGVAPSTVAREIKRNGVSSSPSFLSVETRNICLRREACSKRDVCGKGCLMPCPTCRTSMCNKVCPDFLPDQCPWLAKPPFACNGCNRRYGMGCGYEYRFYDGRMAHEHAQKRKVESREGIDVTPEELEAMRSIVGPLIKKGQSPEVIWATRAGELPVSLSTFYRYVEMGVFGDIIGLDLPKKVRFKPRRRRADETPVPRHDLEGRAYKDFEALPDDKRMDAVEMDCMVGRRGEARAILTLLFRRFGFQLMLFLPKHNQEEVGKALDMVERLIGLREFKRLFGVILTDRGSEFLDYGAIEKSCTSRGSRCRVYYCDPMKSGQKGGCEKNHVELRKVIPKGSSFAKLTPAKLSVVCSHVNSYGRPQFGGASPLQLASQVVPAELLDGLSIGLVPAEEVMMKPGLIEL</sequence>
<dbReference type="OrthoDB" id="9803231at2"/>
<protein>
    <submittedName>
        <fullName evidence="3">IS30 family transposase</fullName>
    </submittedName>
</protein>
<evidence type="ECO:0000313" key="4">
    <source>
        <dbReference type="Proteomes" id="UP000468668"/>
    </source>
</evidence>
<dbReference type="InterPro" id="IPR025246">
    <property type="entry name" value="IS30-like_HTH"/>
</dbReference>
<dbReference type="GO" id="GO:0005829">
    <property type="term" value="C:cytosol"/>
    <property type="evidence" value="ECO:0007669"/>
    <property type="project" value="TreeGrafter"/>
</dbReference>
<reference evidence="3 4" key="1">
    <citation type="submission" date="2019-09" db="EMBL/GenBank/DDBJ databases">
        <title>Whole genome shotgun sequencing (WGS) of Ellagibacter isourolithinifaciens DSM 104140(T) and Adlercreutzia muris DSM 29508(T).</title>
        <authorList>
            <person name="Stoll D.A."/>
            <person name="Danylec N."/>
            <person name="Huch M."/>
        </authorList>
    </citation>
    <scope>NUCLEOTIDE SEQUENCE [LARGE SCALE GENOMIC DNA]</scope>
    <source>
        <strain evidence="3 4">DSM 104140</strain>
    </source>
</reference>
<dbReference type="Proteomes" id="UP000468668">
    <property type="component" value="Unassembled WGS sequence"/>
</dbReference>
<organism evidence="3 4">
    <name type="scientific">Ellagibacter isourolithinifaciens</name>
    <dbReference type="NCBI Taxonomy" id="2137581"/>
    <lineage>
        <taxon>Bacteria</taxon>
        <taxon>Bacillati</taxon>
        <taxon>Actinomycetota</taxon>
        <taxon>Coriobacteriia</taxon>
        <taxon>Eggerthellales</taxon>
        <taxon>Eggerthellaceae</taxon>
        <taxon>Ellagibacter</taxon>
    </lineage>
</organism>
<dbReference type="NCBIfam" id="NF033563">
    <property type="entry name" value="transpos_IS30"/>
    <property type="match status" value="1"/>
</dbReference>
<dbReference type="InterPro" id="IPR051917">
    <property type="entry name" value="Transposase-Integrase"/>
</dbReference>
<dbReference type="PANTHER" id="PTHR10948:SF23">
    <property type="entry name" value="TRANSPOSASE INSI FOR INSERTION SEQUENCE ELEMENT IS30A-RELATED"/>
    <property type="match status" value="1"/>
</dbReference>
<dbReference type="InterPro" id="IPR001584">
    <property type="entry name" value="Integrase_cat-core"/>
</dbReference>
<dbReference type="Pfam" id="PF13936">
    <property type="entry name" value="HTH_38"/>
    <property type="match status" value="1"/>
</dbReference>
<dbReference type="PANTHER" id="PTHR10948">
    <property type="entry name" value="TRANSPOSASE"/>
    <property type="match status" value="1"/>
</dbReference>
<dbReference type="GeneID" id="98658341"/>
<dbReference type="EMBL" id="WAJR01000021">
    <property type="protein sequence ID" value="KAB1638760.1"/>
    <property type="molecule type" value="Genomic_DNA"/>
</dbReference>
<dbReference type="GO" id="GO:0006310">
    <property type="term" value="P:DNA recombination"/>
    <property type="evidence" value="ECO:0007669"/>
    <property type="project" value="UniProtKB-KW"/>
</dbReference>
<dbReference type="InterPro" id="IPR053392">
    <property type="entry name" value="Transposase_IS30-like"/>
</dbReference>
<dbReference type="SUPFAM" id="SSF53098">
    <property type="entry name" value="Ribonuclease H-like"/>
    <property type="match status" value="1"/>
</dbReference>
<dbReference type="GO" id="GO:0032196">
    <property type="term" value="P:transposition"/>
    <property type="evidence" value="ECO:0007669"/>
    <property type="project" value="TreeGrafter"/>
</dbReference>
<name>A0A6N6NLA0_9ACTN</name>
<dbReference type="GO" id="GO:0015074">
    <property type="term" value="P:DNA integration"/>
    <property type="evidence" value="ECO:0007669"/>
    <property type="project" value="InterPro"/>
</dbReference>
<dbReference type="InterPro" id="IPR012337">
    <property type="entry name" value="RNaseH-like_sf"/>
</dbReference>
<evidence type="ECO:0000313" key="3">
    <source>
        <dbReference type="EMBL" id="KAB1638760.1"/>
    </source>
</evidence>
<accession>A0A6N6NLA0</accession>
<dbReference type="AlphaFoldDB" id="A0A6N6NLA0"/>
<keyword evidence="4" id="KW-1185">Reference proteome</keyword>
<dbReference type="GO" id="GO:0004803">
    <property type="term" value="F:transposase activity"/>
    <property type="evidence" value="ECO:0007669"/>
    <property type="project" value="TreeGrafter"/>
</dbReference>
<proteinExistence type="predicted"/>
<dbReference type="RefSeq" id="WP_158049996.1">
    <property type="nucleotide sequence ID" value="NZ_WAJR01000021.1"/>
</dbReference>
<keyword evidence="1" id="KW-0233">DNA recombination</keyword>